<dbReference type="InterPro" id="IPR036264">
    <property type="entry name" value="Bact_exopeptidase_dim_dom"/>
</dbReference>
<evidence type="ECO:0000313" key="9">
    <source>
        <dbReference type="Proteomes" id="UP000295096"/>
    </source>
</evidence>
<dbReference type="AlphaFoldDB" id="A0A4V6PKF0"/>
<dbReference type="RefSeq" id="WP_133286950.1">
    <property type="nucleotide sequence ID" value="NZ_SMSJ01000002.1"/>
</dbReference>
<dbReference type="Gene3D" id="3.40.630.10">
    <property type="entry name" value="Zn peptidases"/>
    <property type="match status" value="1"/>
</dbReference>
<feature type="binding site" evidence="7">
    <location>
        <position position="88"/>
    </location>
    <ligand>
        <name>Zn(2+)</name>
        <dbReference type="ChEBI" id="CHEBI:29105"/>
        <label>2</label>
    </ligand>
</feature>
<dbReference type="InterPro" id="IPR002933">
    <property type="entry name" value="Peptidase_M20"/>
</dbReference>
<dbReference type="PANTHER" id="PTHR32494:SF19">
    <property type="entry name" value="ALLANTOATE DEIMINASE-RELATED"/>
    <property type="match status" value="1"/>
</dbReference>
<keyword evidence="5 8" id="KW-0378">Hydrolase</keyword>
<gene>
    <name evidence="8" type="ORF">E2C06_02230</name>
</gene>
<protein>
    <submittedName>
        <fullName evidence="8">Zn-dependent hydrolase</fullName>
    </submittedName>
</protein>
<dbReference type="GO" id="GO:0016813">
    <property type="term" value="F:hydrolase activity, acting on carbon-nitrogen (but not peptide) bonds, in linear amidines"/>
    <property type="evidence" value="ECO:0007669"/>
    <property type="project" value="InterPro"/>
</dbReference>
<dbReference type="NCBIfam" id="TIGR01879">
    <property type="entry name" value="hydantase"/>
    <property type="match status" value="1"/>
</dbReference>
<proteinExistence type="inferred from homology"/>
<comment type="similarity">
    <text evidence="2">Belongs to the peptidase M20 family.</text>
</comment>
<comment type="cofactor">
    <cofactor evidence="7">
        <name>Zn(2+)</name>
        <dbReference type="ChEBI" id="CHEBI:29105"/>
    </cofactor>
    <text evidence="7">Binds 2 Zn(2+) ions per subunit.</text>
</comment>
<keyword evidence="7" id="KW-0862">Zinc</keyword>
<feature type="binding site" evidence="7">
    <location>
        <position position="88"/>
    </location>
    <ligand>
        <name>Zn(2+)</name>
        <dbReference type="ChEBI" id="CHEBI:29105"/>
        <label>1</label>
    </ligand>
</feature>
<dbReference type="Pfam" id="PF01546">
    <property type="entry name" value="Peptidase_M20"/>
    <property type="match status" value="1"/>
</dbReference>
<feature type="binding site" evidence="7">
    <location>
        <position position="372"/>
    </location>
    <ligand>
        <name>Zn(2+)</name>
        <dbReference type="ChEBI" id="CHEBI:29105"/>
        <label>2</label>
    </ligand>
</feature>
<evidence type="ECO:0000256" key="4">
    <source>
        <dbReference type="ARBA" id="ARBA00022723"/>
    </source>
</evidence>
<feature type="binding site" evidence="7">
    <location>
        <position position="77"/>
    </location>
    <ligand>
        <name>Zn(2+)</name>
        <dbReference type="ChEBI" id="CHEBI:29105"/>
        <label>1</label>
    </ligand>
</feature>
<evidence type="ECO:0000313" key="8">
    <source>
        <dbReference type="EMBL" id="TDH64185.1"/>
    </source>
</evidence>
<reference evidence="8 9" key="1">
    <citation type="journal article" date="2016" name="J. Microbiol.">
        <title>Dankookia rubra gen. nov., sp. nov., an alphaproteobacterium isolated from sediment of a shallow stream.</title>
        <authorList>
            <person name="Kim W.H."/>
            <person name="Kim D.H."/>
            <person name="Kang K."/>
            <person name="Ahn T.Y."/>
        </authorList>
    </citation>
    <scope>NUCLEOTIDE SEQUENCE [LARGE SCALE GENOMIC DNA]</scope>
    <source>
        <strain evidence="8 9">JCM30602</strain>
    </source>
</reference>
<evidence type="ECO:0000256" key="6">
    <source>
        <dbReference type="ARBA" id="ARBA00023211"/>
    </source>
</evidence>
<dbReference type="SUPFAM" id="SSF55031">
    <property type="entry name" value="Bacterial exopeptidase dimerisation domain"/>
    <property type="match status" value="1"/>
</dbReference>
<dbReference type="EMBL" id="SMSJ01000002">
    <property type="protein sequence ID" value="TDH64185.1"/>
    <property type="molecule type" value="Genomic_DNA"/>
</dbReference>
<feature type="binding site" evidence="7">
    <location>
        <position position="115"/>
    </location>
    <ligand>
        <name>Zn(2+)</name>
        <dbReference type="ChEBI" id="CHEBI:29105"/>
        <label>2</label>
    </ligand>
</feature>
<dbReference type="GO" id="GO:0046872">
    <property type="term" value="F:metal ion binding"/>
    <property type="evidence" value="ECO:0007669"/>
    <property type="project" value="UniProtKB-KW"/>
</dbReference>
<dbReference type="CDD" id="cd03884">
    <property type="entry name" value="M20_bAS"/>
    <property type="match status" value="1"/>
</dbReference>
<dbReference type="Proteomes" id="UP000295096">
    <property type="component" value="Unassembled WGS sequence"/>
</dbReference>
<sequence>MPQIDADRFLRDLNELRRIGAYKTGVHRPTYSSEDMESRRWLMERIAEIGLDPSIDGIGNVYGRHKGAGPHLLAGSHIETQNYAGWLDGALGVVAGLALARAGLPVDVVAFADEEGHFEGGFLGSRSILGLLPDDEIDRSRNRTDGIPLRDALATAGLAGKPRMQLEKGRHKGFLEMHIEQGTQLEQAGLRAGVVTGIVAIWQWRITIEGMQDHAGGTTMAERRDAGLAAVRLLAMIDQEFPKVCGERSTWTCGRIAVEPGAPSIIPGRADILFQFRDIDVAVLERMERCLRACVQESNRRERTTATLLNISKSLPAPCDPAMMAALDAAAEGLAPGLWQRMPSGAGHDAQYMARAMPVAMLFTPSIGGISHHWAEDTKEEDLALCCRILGDAAARFLAE</sequence>
<dbReference type="InterPro" id="IPR010158">
    <property type="entry name" value="Amidase_Cbmase"/>
</dbReference>
<evidence type="ECO:0000256" key="5">
    <source>
        <dbReference type="ARBA" id="ARBA00022801"/>
    </source>
</evidence>
<dbReference type="PANTHER" id="PTHR32494">
    <property type="entry name" value="ALLANTOATE DEIMINASE-RELATED"/>
    <property type="match status" value="1"/>
</dbReference>
<organism evidence="8 9">
    <name type="scientific">Dankookia rubra</name>
    <dbReference type="NCBI Taxonomy" id="1442381"/>
    <lineage>
        <taxon>Bacteria</taxon>
        <taxon>Pseudomonadati</taxon>
        <taxon>Pseudomonadota</taxon>
        <taxon>Alphaproteobacteria</taxon>
        <taxon>Acetobacterales</taxon>
        <taxon>Roseomonadaceae</taxon>
        <taxon>Dankookia</taxon>
    </lineage>
</organism>
<evidence type="ECO:0000256" key="7">
    <source>
        <dbReference type="PIRSR" id="PIRSR001235-1"/>
    </source>
</evidence>
<dbReference type="PIRSF" id="PIRSF001235">
    <property type="entry name" value="Amidase_carbamoylase"/>
    <property type="match status" value="1"/>
</dbReference>
<comment type="subunit">
    <text evidence="3">Homodimer.</text>
</comment>
<evidence type="ECO:0000256" key="1">
    <source>
        <dbReference type="ARBA" id="ARBA00001936"/>
    </source>
</evidence>
<evidence type="ECO:0000256" key="2">
    <source>
        <dbReference type="ARBA" id="ARBA00006153"/>
    </source>
</evidence>
<feature type="binding site" evidence="7">
    <location>
        <position position="178"/>
    </location>
    <ligand>
        <name>Zn(2+)</name>
        <dbReference type="ChEBI" id="CHEBI:29105"/>
        <label>1</label>
    </ligand>
</feature>
<dbReference type="OrthoDB" id="9808195at2"/>
<accession>A0A4V6PKF0</accession>
<comment type="cofactor">
    <cofactor evidence="1">
        <name>Mn(2+)</name>
        <dbReference type="ChEBI" id="CHEBI:29035"/>
    </cofactor>
</comment>
<keyword evidence="6" id="KW-0464">Manganese</keyword>
<evidence type="ECO:0000256" key="3">
    <source>
        <dbReference type="ARBA" id="ARBA00011738"/>
    </source>
</evidence>
<comment type="caution">
    <text evidence="8">The sequence shown here is derived from an EMBL/GenBank/DDBJ whole genome shotgun (WGS) entry which is preliminary data.</text>
</comment>
<keyword evidence="9" id="KW-1185">Reference proteome</keyword>
<dbReference type="Gene3D" id="3.30.70.360">
    <property type="match status" value="1"/>
</dbReference>
<name>A0A4V6PKF0_9PROT</name>
<keyword evidence="4 7" id="KW-0479">Metal-binding</keyword>
<dbReference type="SUPFAM" id="SSF53187">
    <property type="entry name" value="Zn-dependent exopeptidases"/>
    <property type="match status" value="1"/>
</dbReference>